<evidence type="ECO:0000259" key="2">
    <source>
        <dbReference type="Pfam" id="PF20990"/>
    </source>
</evidence>
<protein>
    <recommendedName>
        <fullName evidence="2">Predicted membrane protein YciQ-like C-terminal domain-containing protein</fullName>
    </recommendedName>
</protein>
<evidence type="ECO:0000313" key="4">
    <source>
        <dbReference type="Proteomes" id="UP001549122"/>
    </source>
</evidence>
<sequence>MKWLFIFALIGIHLYSLNHFQPFFAVVYMVVIVYLTVDFVKCQRAFERGFEEEQLDLGQIRIYEPPSSLPPLLVAFYVFGQDLVKLSPNGYSTKDGISFSTMVQSTLLDLLDRGCLVLEQEPSQTVLRLSSTANLVPFETEFIQLVFGEQDKISLSEVFGHKTLHFDSGTTVEEAHRAKLKRGNDLILRRMRIRNLVEKQIEEEGLPPLHRSLTDQEKRALSGLDNRFFLLFFLTIYLGTYAMGHLSFWMLGIVVPCVIVLFRKWESYRGNVGIVSHPDGDRVPHREGYREQLLWRAFRQALEEQEVFDEKVVQDHILWNRYLVYGVLFGQTKTIHQTLQLAYPDSMMTKEEVEQLSPKTPIDWKKVLVETFLGG</sequence>
<feature type="domain" description="Predicted membrane protein YciQ-like C-terminal" evidence="2">
    <location>
        <begin position="63"/>
        <end position="333"/>
    </location>
</feature>
<dbReference type="Proteomes" id="UP001549122">
    <property type="component" value="Unassembled WGS sequence"/>
</dbReference>
<accession>A0ABV2FHU3</accession>
<comment type="caution">
    <text evidence="3">The sequence shown here is derived from an EMBL/GenBank/DDBJ whole genome shotgun (WGS) entry which is preliminary data.</text>
</comment>
<dbReference type="EMBL" id="JBEPLO010000011">
    <property type="protein sequence ID" value="MET3558128.1"/>
    <property type="molecule type" value="Genomic_DNA"/>
</dbReference>
<dbReference type="InterPro" id="IPR048389">
    <property type="entry name" value="YciQ-like_C"/>
</dbReference>
<keyword evidence="1" id="KW-0472">Membrane</keyword>
<evidence type="ECO:0000256" key="1">
    <source>
        <dbReference type="SAM" id="Phobius"/>
    </source>
</evidence>
<feature type="transmembrane region" description="Helical" evidence="1">
    <location>
        <begin position="220"/>
        <end position="240"/>
    </location>
</feature>
<name>A0ABV2FHU3_9STRE</name>
<proteinExistence type="predicted"/>
<reference evidence="3 4" key="1">
    <citation type="submission" date="2024-06" db="EMBL/GenBank/DDBJ databases">
        <title>Genomic Encyclopedia of Type Strains, Phase IV (KMG-IV): sequencing the most valuable type-strain genomes for metagenomic binning, comparative biology and taxonomic classification.</title>
        <authorList>
            <person name="Goeker M."/>
        </authorList>
    </citation>
    <scope>NUCLEOTIDE SEQUENCE [LARGE SCALE GENOMIC DNA]</scope>
    <source>
        <strain evidence="3 4">DSM 28303</strain>
    </source>
</reference>
<gene>
    <name evidence="3" type="ORF">ABID29_001243</name>
</gene>
<keyword evidence="4" id="KW-1185">Reference proteome</keyword>
<keyword evidence="1" id="KW-0812">Transmembrane</keyword>
<dbReference type="RefSeq" id="WP_354365159.1">
    <property type="nucleotide sequence ID" value="NZ_JBEPLO010000011.1"/>
</dbReference>
<organism evidence="3 4">
    <name type="scientific">Streptococcus rupicaprae</name>
    <dbReference type="NCBI Taxonomy" id="759619"/>
    <lineage>
        <taxon>Bacteria</taxon>
        <taxon>Bacillati</taxon>
        <taxon>Bacillota</taxon>
        <taxon>Bacilli</taxon>
        <taxon>Lactobacillales</taxon>
        <taxon>Streptococcaceae</taxon>
        <taxon>Streptococcus</taxon>
    </lineage>
</organism>
<evidence type="ECO:0000313" key="3">
    <source>
        <dbReference type="EMBL" id="MET3558128.1"/>
    </source>
</evidence>
<dbReference type="Pfam" id="PF20990">
    <property type="entry name" value="DUF2207_C"/>
    <property type="match status" value="1"/>
</dbReference>
<feature type="transmembrane region" description="Helical" evidence="1">
    <location>
        <begin position="20"/>
        <end position="40"/>
    </location>
</feature>
<keyword evidence="1" id="KW-1133">Transmembrane helix</keyword>